<protein>
    <submittedName>
        <fullName evidence="1">Uncharacterized protein</fullName>
    </submittedName>
</protein>
<dbReference type="AlphaFoldDB" id="A0A8W7P187"/>
<proteinExistence type="predicted"/>
<dbReference type="EnsemblMetazoa" id="ACOM023574-RA">
    <property type="protein sequence ID" value="ACOM023574-PA.1"/>
    <property type="gene ID" value="ACOM023574"/>
</dbReference>
<dbReference type="Proteomes" id="UP000075882">
    <property type="component" value="Unassembled WGS sequence"/>
</dbReference>
<accession>A0A8W7P187</accession>
<evidence type="ECO:0000313" key="1">
    <source>
        <dbReference type="EnsemblMetazoa" id="ACOM023574-PA.1"/>
    </source>
</evidence>
<reference evidence="1" key="1">
    <citation type="submission" date="2022-08" db="UniProtKB">
        <authorList>
            <consortium name="EnsemblMetazoa"/>
        </authorList>
    </citation>
    <scope>IDENTIFICATION</scope>
</reference>
<organism evidence="1">
    <name type="scientific">Anopheles coluzzii</name>
    <name type="common">African malaria mosquito</name>
    <dbReference type="NCBI Taxonomy" id="1518534"/>
    <lineage>
        <taxon>Eukaryota</taxon>
        <taxon>Metazoa</taxon>
        <taxon>Ecdysozoa</taxon>
        <taxon>Arthropoda</taxon>
        <taxon>Hexapoda</taxon>
        <taxon>Insecta</taxon>
        <taxon>Pterygota</taxon>
        <taxon>Neoptera</taxon>
        <taxon>Endopterygota</taxon>
        <taxon>Diptera</taxon>
        <taxon>Nematocera</taxon>
        <taxon>Culicoidea</taxon>
        <taxon>Culicidae</taxon>
        <taxon>Anophelinae</taxon>
        <taxon>Anopheles</taxon>
    </lineage>
</organism>
<sequence length="65" mass="7415">MQPSGHTCYEAARTARLRSTVRWFTLDSRKQLSSKRAGRLRTRHGWRSLLSSVSELAAHGAFGWQ</sequence>
<name>A0A8W7P187_ANOCL</name>